<keyword evidence="5 7" id="KW-0378">Hydrolase</keyword>
<protein>
    <recommendedName>
        <fullName evidence="10">Glycosyl hydrolase family 28</fullName>
    </recommendedName>
</protein>
<dbReference type="InterPro" id="IPR013320">
    <property type="entry name" value="ConA-like_dom_sf"/>
</dbReference>
<dbReference type="InterPro" id="IPR011050">
    <property type="entry name" value="Pectin_lyase_fold/virulence"/>
</dbReference>
<dbReference type="InterPro" id="IPR000743">
    <property type="entry name" value="Glyco_hydro_28"/>
</dbReference>
<accession>A0A6B2LYV4</accession>
<dbReference type="InterPro" id="IPR035953">
    <property type="entry name" value="Dextranase_N-ter"/>
</dbReference>
<evidence type="ECO:0000256" key="7">
    <source>
        <dbReference type="RuleBase" id="RU361169"/>
    </source>
</evidence>
<dbReference type="Gene3D" id="2.60.350.10">
    <property type="entry name" value="Dextranase, N-terminal"/>
    <property type="match status" value="1"/>
</dbReference>
<dbReference type="Proteomes" id="UP000478417">
    <property type="component" value="Unassembled WGS sequence"/>
</dbReference>
<dbReference type="Gene3D" id="2.60.120.560">
    <property type="entry name" value="Exo-inulinase, domain 1"/>
    <property type="match status" value="2"/>
</dbReference>
<evidence type="ECO:0000256" key="2">
    <source>
        <dbReference type="ARBA" id="ARBA00008834"/>
    </source>
</evidence>
<dbReference type="RefSeq" id="WP_163961755.1">
    <property type="nucleotide sequence ID" value="NZ_JAAGNX010000001.1"/>
</dbReference>
<evidence type="ECO:0008006" key="10">
    <source>
        <dbReference type="Google" id="ProtNLM"/>
    </source>
</evidence>
<dbReference type="SUPFAM" id="SSF101596">
    <property type="entry name" value="Dextranase, N-terminal domain"/>
    <property type="match status" value="1"/>
</dbReference>
<keyword evidence="9" id="KW-1185">Reference proteome</keyword>
<organism evidence="8 9">
    <name type="scientific">Oceanipulchritudo coccoides</name>
    <dbReference type="NCBI Taxonomy" id="2706888"/>
    <lineage>
        <taxon>Bacteria</taxon>
        <taxon>Pseudomonadati</taxon>
        <taxon>Verrucomicrobiota</taxon>
        <taxon>Opitutia</taxon>
        <taxon>Puniceicoccales</taxon>
        <taxon>Oceanipulchritudinaceae</taxon>
        <taxon>Oceanipulchritudo</taxon>
    </lineage>
</organism>
<gene>
    <name evidence="8" type="ORF">G0Q06_01480</name>
</gene>
<comment type="caution">
    <text evidence="8">The sequence shown here is derived from an EMBL/GenBank/DDBJ whole genome shotgun (WGS) entry which is preliminary data.</text>
</comment>
<evidence type="ECO:0000256" key="5">
    <source>
        <dbReference type="ARBA" id="ARBA00022801"/>
    </source>
</evidence>
<comment type="similarity">
    <text evidence="2 7">Belongs to the glycosyl hydrolase 28 family.</text>
</comment>
<keyword evidence="4" id="KW-0964">Secreted</keyword>
<comment type="subcellular location">
    <subcellularLocation>
        <location evidence="1">Secreted</location>
        <location evidence="1">Cell wall</location>
    </subcellularLocation>
</comment>
<evidence type="ECO:0000256" key="3">
    <source>
        <dbReference type="ARBA" id="ARBA00022512"/>
    </source>
</evidence>
<name>A0A6B2LYV4_9BACT</name>
<dbReference type="SUPFAM" id="SSF49899">
    <property type="entry name" value="Concanavalin A-like lectins/glucanases"/>
    <property type="match status" value="1"/>
</dbReference>
<dbReference type="EMBL" id="JAAGNX010000001">
    <property type="protein sequence ID" value="NDV61114.1"/>
    <property type="molecule type" value="Genomic_DNA"/>
</dbReference>
<evidence type="ECO:0000313" key="8">
    <source>
        <dbReference type="EMBL" id="NDV61114.1"/>
    </source>
</evidence>
<dbReference type="InterPro" id="IPR012334">
    <property type="entry name" value="Pectin_lyas_fold"/>
</dbReference>
<sequence length="897" mass="97718">MLKRSIPHFGCFLAILYTLVSAVFVSAQSYTVYPQPAGISPSDKYQVELSADGQNWTHSFTYMTTAKDNSDPDLQGYYLSLAGWTASYTNFEFSGTIQIRVTKLTGPISSAIVRPTAYNIPVTINNNTATFSLSKPANLAIEIDGKPNANPFDHSLSIFANSYEQDVPVENDPNVLVVNPGDLIPAATGSETWTTLHFKPGVHNLGPGYQIASNKRYYLEGGSFVYGGMVVLDTNYATQTVDNVKIWGYGVLSGEQVNWPPKEWPQAQRNWYRMINIQGLNSNIVLEGLTIVDPPFHSVSMGNINGATTPNIIRNIKTQNWRNNSDGIGVQKYAIVEDCFLRTQDDSIYIANGQQDVVIRNITTWNDANGSSFIFTAGAGGSGTSVSDSSVIYNHRAELLGGQGGSVFNLRGINTGETVENIYISNIHVEDPNYGLSNNGTRYRPIFFMQMTNSNAVFRNVKFSNIIVDAPMAPESLDNLLTGLNSTDSFMEDISFTNLYIDGTPVKSAAEGRFTVNHVQGLSFQHYSFFDDFDHRTSIGWIALSGGGQTVADGLDYALETEGLSNMNRLYAEETWGSDYSVVSTVRVDTWDPATLPGKAQAGLLGRLTDVDNHYAFFYDDYLKKFRIIMRAGTGNPITVLANSASSYTLNPGQEYQLEFRLNGSALEGFLDGVLVTAATDSTLTQGYTGVFSGAPQMAIFDDFITDNSSAPPPPADDLSDDFSDGISDGWTEAEGNWAVVADGVDYTYETSAGNSSDLSFNTASDHTNVEVSAELKVDSWSKKNKPGEVQVGIVARYQDASNYYAFIFDKSSATYQLIKIVGDNASIIAQSGSTPLPSTGIYNEYRFELNGTSLLGLVDGLEVISGSDSSLSSGKAGFYTSKSQEAKFDNFVMNNL</sequence>
<proteinExistence type="inferred from homology"/>
<dbReference type="GO" id="GO:0005975">
    <property type="term" value="P:carbohydrate metabolic process"/>
    <property type="evidence" value="ECO:0007669"/>
    <property type="project" value="InterPro"/>
</dbReference>
<keyword evidence="6 7" id="KW-0326">Glycosidase</keyword>
<dbReference type="AlphaFoldDB" id="A0A6B2LYV4"/>
<dbReference type="PANTHER" id="PTHR31375">
    <property type="match status" value="1"/>
</dbReference>
<dbReference type="Gene3D" id="2.160.20.10">
    <property type="entry name" value="Single-stranded right-handed beta-helix, Pectin lyase-like"/>
    <property type="match status" value="1"/>
</dbReference>
<evidence type="ECO:0000256" key="4">
    <source>
        <dbReference type="ARBA" id="ARBA00022525"/>
    </source>
</evidence>
<evidence type="ECO:0000256" key="1">
    <source>
        <dbReference type="ARBA" id="ARBA00004191"/>
    </source>
</evidence>
<dbReference type="SUPFAM" id="SSF51126">
    <property type="entry name" value="Pectin lyase-like"/>
    <property type="match status" value="1"/>
</dbReference>
<dbReference type="GO" id="GO:0004650">
    <property type="term" value="F:polygalacturonase activity"/>
    <property type="evidence" value="ECO:0007669"/>
    <property type="project" value="InterPro"/>
</dbReference>
<reference evidence="8 9" key="1">
    <citation type="submission" date="2020-02" db="EMBL/GenBank/DDBJ databases">
        <title>Albibacoteraceae fam. nov., the first described family within the subdivision 4 Verrucomicrobia.</title>
        <authorList>
            <person name="Xi F."/>
        </authorList>
    </citation>
    <scope>NUCLEOTIDE SEQUENCE [LARGE SCALE GENOMIC DNA]</scope>
    <source>
        <strain evidence="8 9">CK1056</strain>
    </source>
</reference>
<dbReference type="Pfam" id="PF00295">
    <property type="entry name" value="Glyco_hydro_28"/>
    <property type="match status" value="1"/>
</dbReference>
<evidence type="ECO:0000313" key="9">
    <source>
        <dbReference type="Proteomes" id="UP000478417"/>
    </source>
</evidence>
<evidence type="ECO:0000256" key="6">
    <source>
        <dbReference type="ARBA" id="ARBA00023295"/>
    </source>
</evidence>
<keyword evidence="3" id="KW-0134">Cell wall</keyword>